<feature type="compositionally biased region" description="Basic and acidic residues" evidence="1">
    <location>
        <begin position="49"/>
        <end position="70"/>
    </location>
</feature>
<accession>A0A1X4G6J6</accession>
<proteinExistence type="predicted"/>
<protein>
    <submittedName>
        <fullName evidence="2">Uncharacterized protein</fullName>
    </submittedName>
</protein>
<name>A0A1X4G6J6_HALEZ</name>
<dbReference type="RefSeq" id="WP_049933168.1">
    <property type="nucleotide sequence ID" value="NZ_ATXS01000027.1"/>
</dbReference>
<feature type="region of interest" description="Disordered" evidence="1">
    <location>
        <begin position="1"/>
        <end position="32"/>
    </location>
</feature>
<comment type="caution">
    <text evidence="2">The sequence shown here is derived from an EMBL/GenBank/DDBJ whole genome shotgun (WGS) entry which is preliminary data.</text>
</comment>
<feature type="region of interest" description="Disordered" evidence="1">
    <location>
        <begin position="49"/>
        <end position="96"/>
    </location>
</feature>
<feature type="compositionally biased region" description="Basic and acidic residues" evidence="1">
    <location>
        <begin position="11"/>
        <end position="22"/>
    </location>
</feature>
<dbReference type="EMBL" id="NEDJ01000104">
    <property type="protein sequence ID" value="OSO90620.1"/>
    <property type="molecule type" value="Genomic_DNA"/>
</dbReference>
<sequence length="96" mass="9998">MYVSIGLVGDQRYRLGDSRTTEDQPAPDDREEGVNDLALESFAHAFAEAHADGEAGNHEDRCGGRRRGEADVQEGPSAPATAVTSTTVSTGPAAGP</sequence>
<dbReference type="Proteomes" id="UP000193587">
    <property type="component" value="Unassembled WGS sequence"/>
</dbReference>
<organism evidence="2 3">
    <name type="scientific">Halorubrum ezzemoulense DSM 17463</name>
    <dbReference type="NCBI Taxonomy" id="1121945"/>
    <lineage>
        <taxon>Archaea</taxon>
        <taxon>Methanobacteriati</taxon>
        <taxon>Methanobacteriota</taxon>
        <taxon>Stenosarchaea group</taxon>
        <taxon>Halobacteria</taxon>
        <taxon>Halobacteriales</taxon>
        <taxon>Haloferacaceae</taxon>
        <taxon>Halorubrum</taxon>
    </lineage>
</organism>
<reference evidence="2 3" key="1">
    <citation type="submission" date="2017-04" db="EMBL/GenBank/DDBJ databases">
        <title>MLSA of the genus Halorubrum.</title>
        <authorList>
            <person name="De La Haba R."/>
            <person name="Sanchez-Porro C."/>
            <person name="Infante-Dominguez C."/>
            <person name="Ventosa A."/>
        </authorList>
    </citation>
    <scope>NUCLEOTIDE SEQUENCE [LARGE SCALE GENOMIC DNA]</scope>
    <source>
        <strain evidence="2 3">DSM 17463</strain>
    </source>
</reference>
<evidence type="ECO:0000313" key="2">
    <source>
        <dbReference type="EMBL" id="OSO90620.1"/>
    </source>
</evidence>
<dbReference type="AlphaFoldDB" id="A0A1X4G6J6"/>
<gene>
    <name evidence="2" type="ORF">B9H04_16830</name>
</gene>
<feature type="compositionally biased region" description="Low complexity" evidence="1">
    <location>
        <begin position="75"/>
        <end position="96"/>
    </location>
</feature>
<evidence type="ECO:0000313" key="3">
    <source>
        <dbReference type="Proteomes" id="UP000193587"/>
    </source>
</evidence>
<evidence type="ECO:0000256" key="1">
    <source>
        <dbReference type="SAM" id="MobiDB-lite"/>
    </source>
</evidence>